<evidence type="ECO:0000313" key="1">
    <source>
        <dbReference type="EMBL" id="DAE04411.1"/>
    </source>
</evidence>
<proteinExistence type="predicted"/>
<accession>A0A8S5PD87</accession>
<protein>
    <submittedName>
        <fullName evidence="1">Uncharacterized protein</fullName>
    </submittedName>
</protein>
<dbReference type="EMBL" id="BK015387">
    <property type="protein sequence ID" value="DAE04411.1"/>
    <property type="molecule type" value="Genomic_DNA"/>
</dbReference>
<sequence>MCAIYVLAQGVYQYVPHIKCINTYLVIYY</sequence>
<name>A0A8S5PD87_9CAUD</name>
<organism evidence="1">
    <name type="scientific">Myoviridae sp. ctBrv3</name>
    <dbReference type="NCBI Taxonomy" id="2825047"/>
    <lineage>
        <taxon>Viruses</taxon>
        <taxon>Duplodnaviria</taxon>
        <taxon>Heunggongvirae</taxon>
        <taxon>Uroviricota</taxon>
        <taxon>Caudoviricetes</taxon>
    </lineage>
</organism>
<reference evidence="1" key="1">
    <citation type="journal article" date="2021" name="Proc. Natl. Acad. Sci. U.S.A.">
        <title>A Catalog of Tens of Thousands of Viruses from Human Metagenomes Reveals Hidden Associations with Chronic Diseases.</title>
        <authorList>
            <person name="Tisza M.J."/>
            <person name="Buck C.B."/>
        </authorList>
    </citation>
    <scope>NUCLEOTIDE SEQUENCE</scope>
    <source>
        <strain evidence="1">CtBrv3</strain>
    </source>
</reference>